<dbReference type="UniPathway" id="UPA00378"/>
<sequence length="117" mass="13621">MANTGLISRPHQQLRLRCLRFLAPGAMFGSGGQRLGTKHFQLTQFEEVFTSHHWMVRKYKLKRQKNRVRGRGKKLNLVKHQKNSGKLVYNPLPYSLSSGMELKISEEEFLDLKILQL</sequence>
<name>A0A8D9DQH2_BRACM</name>
<gene>
    <name evidence="1" type="ORF">BRAPAZ1V2_A05P51340.2</name>
</gene>
<reference evidence="1 2" key="1">
    <citation type="submission" date="2021-07" db="EMBL/GenBank/DDBJ databases">
        <authorList>
            <consortium name="Genoscope - CEA"/>
            <person name="William W."/>
        </authorList>
    </citation>
    <scope>NUCLEOTIDE SEQUENCE [LARGE SCALE GENOMIC DNA]</scope>
</reference>
<dbReference type="EMBL" id="LS974621">
    <property type="protein sequence ID" value="CAG7878613.1"/>
    <property type="molecule type" value="Genomic_DNA"/>
</dbReference>
<dbReference type="Gramene" id="A05p51340.2_BraZ1">
    <property type="protein sequence ID" value="A05p51340.2_BraZ1.CDS"/>
    <property type="gene ID" value="A05g51340.2_BraZ1"/>
</dbReference>
<accession>A0A8D9DQH2</accession>
<dbReference type="AlphaFoldDB" id="A0A8D9DQH2"/>
<organism evidence="1 2">
    <name type="scientific">Brassica campestris</name>
    <name type="common">Field mustard</name>
    <dbReference type="NCBI Taxonomy" id="3711"/>
    <lineage>
        <taxon>Eukaryota</taxon>
        <taxon>Viridiplantae</taxon>
        <taxon>Streptophyta</taxon>
        <taxon>Embryophyta</taxon>
        <taxon>Tracheophyta</taxon>
        <taxon>Spermatophyta</taxon>
        <taxon>Magnoliopsida</taxon>
        <taxon>eudicotyledons</taxon>
        <taxon>Gunneridae</taxon>
        <taxon>Pentapetalae</taxon>
        <taxon>rosids</taxon>
        <taxon>malvids</taxon>
        <taxon>Brassicales</taxon>
        <taxon>Brassicaceae</taxon>
        <taxon>Brassiceae</taxon>
        <taxon>Brassica</taxon>
    </lineage>
</organism>
<protein>
    <submittedName>
        <fullName evidence="1">Uncharacterized protein</fullName>
    </submittedName>
</protein>
<proteinExistence type="predicted"/>
<dbReference type="Proteomes" id="UP000694005">
    <property type="component" value="Chromosome A05"/>
</dbReference>
<evidence type="ECO:0000313" key="1">
    <source>
        <dbReference type="EMBL" id="CAG7878613.1"/>
    </source>
</evidence>
<evidence type="ECO:0000313" key="2">
    <source>
        <dbReference type="Proteomes" id="UP000694005"/>
    </source>
</evidence>